<keyword evidence="3" id="KW-1185">Reference proteome</keyword>
<gene>
    <name evidence="2" type="ORF">PACLA_8A067364</name>
    <name evidence="1" type="ORF">PACLA_8A088051</name>
</gene>
<dbReference type="EMBL" id="CACRXK020029846">
    <property type="protein sequence ID" value="CAB4042295.1"/>
    <property type="molecule type" value="Genomic_DNA"/>
</dbReference>
<organism evidence="1 3">
    <name type="scientific">Paramuricea clavata</name>
    <name type="common">Red gorgonian</name>
    <name type="synonym">Violescent sea-whip</name>
    <dbReference type="NCBI Taxonomy" id="317549"/>
    <lineage>
        <taxon>Eukaryota</taxon>
        <taxon>Metazoa</taxon>
        <taxon>Cnidaria</taxon>
        <taxon>Anthozoa</taxon>
        <taxon>Octocorallia</taxon>
        <taxon>Malacalcyonacea</taxon>
        <taxon>Plexauridae</taxon>
        <taxon>Paramuricea</taxon>
    </lineage>
</organism>
<dbReference type="AlphaFoldDB" id="A0A6S7I612"/>
<evidence type="ECO:0000313" key="1">
    <source>
        <dbReference type="EMBL" id="CAB4012379.1"/>
    </source>
</evidence>
<dbReference type="OrthoDB" id="8962263at2759"/>
<dbReference type="Proteomes" id="UP001152795">
    <property type="component" value="Unassembled WGS sequence"/>
</dbReference>
<dbReference type="EMBL" id="CACRXK020007489">
    <property type="protein sequence ID" value="CAB4012379.1"/>
    <property type="molecule type" value="Genomic_DNA"/>
</dbReference>
<accession>A0A6S7I612</accession>
<protein>
    <submittedName>
        <fullName evidence="1">Uncharacterized protein</fullName>
    </submittedName>
</protein>
<reference evidence="1" key="1">
    <citation type="submission" date="2020-04" db="EMBL/GenBank/DDBJ databases">
        <authorList>
            <person name="Alioto T."/>
            <person name="Alioto T."/>
            <person name="Gomez Garrido J."/>
        </authorList>
    </citation>
    <scope>NUCLEOTIDE SEQUENCE</scope>
    <source>
        <strain evidence="1">A484AB</strain>
    </source>
</reference>
<comment type="caution">
    <text evidence="1">The sequence shown here is derived from an EMBL/GenBank/DDBJ whole genome shotgun (WGS) entry which is preliminary data.</text>
</comment>
<proteinExistence type="predicted"/>
<sequence length="152" mass="17380">MAFPRAPLNHPDALLGDQKMIHLLKEINVVFKSKGKPLKQKDDIVHFLEDDEEPDHWQQMRQGCVPGLVVTRKNGSMVLIGKDIFLSFKEGEIVQAVVAFVATFYLLDLDYPAKWLMSLSVLQKIIFNDNQMHPDCSTAELKKILEDLDIVY</sequence>
<evidence type="ECO:0000313" key="2">
    <source>
        <dbReference type="EMBL" id="CAB4042295.1"/>
    </source>
</evidence>
<name>A0A6S7I612_PARCT</name>
<evidence type="ECO:0000313" key="3">
    <source>
        <dbReference type="Proteomes" id="UP001152795"/>
    </source>
</evidence>